<keyword evidence="2" id="KW-1185">Reference proteome</keyword>
<evidence type="ECO:0000313" key="1">
    <source>
        <dbReference type="EMBL" id="EER16411.1"/>
    </source>
</evidence>
<dbReference type="EMBL" id="GG672918">
    <property type="protein sequence ID" value="EER16411.1"/>
    <property type="molecule type" value="Genomic_DNA"/>
</dbReference>
<accession>C5KG55</accession>
<gene>
    <name evidence="1" type="ORF">Pmar_PMAR021007</name>
</gene>
<proteinExistence type="predicted"/>
<protein>
    <submittedName>
        <fullName evidence="1">Uncharacterized protein</fullName>
    </submittedName>
</protein>
<reference evidence="1 2" key="1">
    <citation type="submission" date="2008-07" db="EMBL/GenBank/DDBJ databases">
        <authorList>
            <person name="El-Sayed N."/>
            <person name="Caler E."/>
            <person name="Inman J."/>
            <person name="Amedeo P."/>
            <person name="Hass B."/>
            <person name="Wortman J."/>
        </authorList>
    </citation>
    <scope>NUCLEOTIDE SEQUENCE [LARGE SCALE GENOMIC DNA]</scope>
    <source>
        <strain evidence="2">ATCC 50983 / TXsc</strain>
    </source>
</reference>
<sequence length="109" mass="12124">MSESKMKPNNTALDLNLRGETALGSAYKRSGRAKNGKVEGIRCSKRLTIFVPNRGLSNGPLLSPIHDKLEHLRKMEVENIQGCRPQQQMVAHGHELVADLVERRLLIGV</sequence>
<dbReference type="RefSeq" id="XP_002784615.1">
    <property type="nucleotide sequence ID" value="XM_002784569.1"/>
</dbReference>
<dbReference type="GeneID" id="9063486"/>
<dbReference type="Proteomes" id="UP000007800">
    <property type="component" value="Unassembled WGS sequence"/>
</dbReference>
<dbReference type="AlphaFoldDB" id="C5KG55"/>
<dbReference type="InParanoid" id="C5KG55"/>
<name>C5KG55_PERM5</name>
<organism evidence="2">
    <name type="scientific">Perkinsus marinus (strain ATCC 50983 / TXsc)</name>
    <dbReference type="NCBI Taxonomy" id="423536"/>
    <lineage>
        <taxon>Eukaryota</taxon>
        <taxon>Sar</taxon>
        <taxon>Alveolata</taxon>
        <taxon>Perkinsozoa</taxon>
        <taxon>Perkinsea</taxon>
        <taxon>Perkinsida</taxon>
        <taxon>Perkinsidae</taxon>
        <taxon>Perkinsus</taxon>
    </lineage>
</organism>
<evidence type="ECO:0000313" key="2">
    <source>
        <dbReference type="Proteomes" id="UP000007800"/>
    </source>
</evidence>